<dbReference type="PRINTS" id="PR00081">
    <property type="entry name" value="GDHRDH"/>
</dbReference>
<keyword evidence="13" id="KW-0732">Signal</keyword>
<accession>A0A8K0LCE5</accession>
<protein>
    <recommendedName>
        <fullName evidence="10">Short-chain dehydrogenase/reductase 3</fullName>
    </recommendedName>
    <alternativeName>
        <fullName evidence="11">Retinal short-chain dehydrogenase/reductase 1</fullName>
    </alternativeName>
</protein>
<keyword evidence="8" id="KW-0472">Membrane</keyword>
<evidence type="ECO:0000256" key="11">
    <source>
        <dbReference type="ARBA" id="ARBA00082544"/>
    </source>
</evidence>
<evidence type="ECO:0000256" key="13">
    <source>
        <dbReference type="SAM" id="SignalP"/>
    </source>
</evidence>
<evidence type="ECO:0000256" key="9">
    <source>
        <dbReference type="ARBA" id="ARBA00059620"/>
    </source>
</evidence>
<dbReference type="Gene3D" id="3.40.50.720">
    <property type="entry name" value="NAD(P)-binding Rossmann-like Domain"/>
    <property type="match status" value="1"/>
</dbReference>
<keyword evidence="3" id="KW-0812">Transmembrane</keyword>
<dbReference type="PROSITE" id="PS00061">
    <property type="entry name" value="ADH_SHORT"/>
    <property type="match status" value="1"/>
</dbReference>
<evidence type="ECO:0000256" key="3">
    <source>
        <dbReference type="ARBA" id="ARBA00022692"/>
    </source>
</evidence>
<dbReference type="InterPro" id="IPR036291">
    <property type="entry name" value="NAD(P)-bd_dom_sf"/>
</dbReference>
<comment type="function">
    <text evidence="9">Catalyzes the reduction of all-trans-retinal to all-trans-retinol in the presence of NADPH.</text>
</comment>
<evidence type="ECO:0000256" key="5">
    <source>
        <dbReference type="ARBA" id="ARBA00022989"/>
    </source>
</evidence>
<evidence type="ECO:0000256" key="2">
    <source>
        <dbReference type="ARBA" id="ARBA00006484"/>
    </source>
</evidence>
<name>A0A8K0LCE5_9PEZI</name>
<evidence type="ECO:0000256" key="4">
    <source>
        <dbReference type="ARBA" id="ARBA00022857"/>
    </source>
</evidence>
<evidence type="ECO:0000256" key="10">
    <source>
        <dbReference type="ARBA" id="ARBA00068717"/>
    </source>
</evidence>
<dbReference type="AlphaFoldDB" id="A0A8K0LCE5"/>
<keyword evidence="4" id="KW-0521">NADP</keyword>
<feature type="chain" id="PRO_5035450917" description="Short-chain dehydrogenase/reductase 3" evidence="13">
    <location>
        <begin position="16"/>
        <end position="350"/>
    </location>
</feature>
<keyword evidence="15" id="KW-1185">Reference proteome</keyword>
<dbReference type="InterPro" id="IPR020904">
    <property type="entry name" value="Sc_DH/Rdtase_CS"/>
</dbReference>
<proteinExistence type="inferred from homology"/>
<dbReference type="InterPro" id="IPR002347">
    <property type="entry name" value="SDR_fam"/>
</dbReference>
<evidence type="ECO:0000313" key="14">
    <source>
        <dbReference type="EMBL" id="KAG8629633.1"/>
    </source>
</evidence>
<comment type="caution">
    <text evidence="14">The sequence shown here is derived from an EMBL/GenBank/DDBJ whole genome shotgun (WGS) entry which is preliminary data.</text>
</comment>
<organism evidence="14 15">
    <name type="scientific">Elsinoe batatas</name>
    <dbReference type="NCBI Taxonomy" id="2601811"/>
    <lineage>
        <taxon>Eukaryota</taxon>
        <taxon>Fungi</taxon>
        <taxon>Dikarya</taxon>
        <taxon>Ascomycota</taxon>
        <taxon>Pezizomycotina</taxon>
        <taxon>Dothideomycetes</taxon>
        <taxon>Dothideomycetidae</taxon>
        <taxon>Myriangiales</taxon>
        <taxon>Elsinoaceae</taxon>
        <taxon>Elsinoe</taxon>
    </lineage>
</organism>
<keyword evidence="5" id="KW-1133">Transmembrane helix</keyword>
<dbReference type="Proteomes" id="UP000809789">
    <property type="component" value="Unassembled WGS sequence"/>
</dbReference>
<dbReference type="OrthoDB" id="10253736at2759"/>
<comment type="similarity">
    <text evidence="2 12">Belongs to the short-chain dehydrogenases/reductases (SDR) family.</text>
</comment>
<evidence type="ECO:0000256" key="12">
    <source>
        <dbReference type="RuleBase" id="RU000363"/>
    </source>
</evidence>
<dbReference type="GO" id="GO:0052650">
    <property type="term" value="F:all-trans-retinol dehydrogenase (NADP+) activity"/>
    <property type="evidence" value="ECO:0007669"/>
    <property type="project" value="UniProtKB-ARBA"/>
</dbReference>
<evidence type="ECO:0000256" key="7">
    <source>
        <dbReference type="ARBA" id="ARBA00023098"/>
    </source>
</evidence>
<evidence type="ECO:0000256" key="8">
    <source>
        <dbReference type="ARBA" id="ARBA00023136"/>
    </source>
</evidence>
<dbReference type="PANTHER" id="PTHR24322">
    <property type="entry name" value="PKSB"/>
    <property type="match status" value="1"/>
</dbReference>
<keyword evidence="6" id="KW-0560">Oxidoreductase</keyword>
<feature type="signal peptide" evidence="13">
    <location>
        <begin position="1"/>
        <end position="15"/>
    </location>
</feature>
<evidence type="ECO:0000256" key="1">
    <source>
        <dbReference type="ARBA" id="ARBA00004141"/>
    </source>
</evidence>
<evidence type="ECO:0000256" key="6">
    <source>
        <dbReference type="ARBA" id="ARBA00023002"/>
    </source>
</evidence>
<dbReference type="FunFam" id="3.40.50.720:FF:000131">
    <property type="entry name" value="Short-chain dehydrogenase/reductase 3"/>
    <property type="match status" value="1"/>
</dbReference>
<dbReference type="GO" id="GO:0016020">
    <property type="term" value="C:membrane"/>
    <property type="evidence" value="ECO:0007669"/>
    <property type="project" value="UniProtKB-SubCell"/>
</dbReference>
<dbReference type="Pfam" id="PF00106">
    <property type="entry name" value="adh_short"/>
    <property type="match status" value="1"/>
</dbReference>
<comment type="subcellular location">
    <subcellularLocation>
        <location evidence="1">Membrane</location>
        <topology evidence="1">Multi-pass membrane protein</topology>
    </subcellularLocation>
</comment>
<gene>
    <name evidence="14" type="ORF">KVT40_003498</name>
</gene>
<dbReference type="PRINTS" id="PR00080">
    <property type="entry name" value="SDRFAMILY"/>
</dbReference>
<reference evidence="14" key="1">
    <citation type="submission" date="2021-07" db="EMBL/GenBank/DDBJ databases">
        <title>Elsinoe batatas strain:CRI-CJ2 Genome sequencing and assembly.</title>
        <authorList>
            <person name="Huang L."/>
        </authorList>
    </citation>
    <scope>NUCLEOTIDE SEQUENCE</scope>
    <source>
        <strain evidence="14">CRI-CJ2</strain>
    </source>
</reference>
<evidence type="ECO:0000313" key="15">
    <source>
        <dbReference type="Proteomes" id="UP000809789"/>
    </source>
</evidence>
<keyword evidence="7" id="KW-0443">Lipid metabolism</keyword>
<dbReference type="PANTHER" id="PTHR24322:SF736">
    <property type="entry name" value="RETINOL DEHYDROGENASE 10"/>
    <property type="match status" value="1"/>
</dbReference>
<sequence>MSWFRSLPLTPIAAGASLYLLSLSPDHIRDPLLQRLSNYLSPQQIKNLITTLKWIFIAKSVSYTNGTLNELALNNYHSEPKEKWNWSQEIAVVTGASSGFGKLFTQDLTGKGIHVVGIDVNDAPQDLLSNKRFTFFKCDVTDAEAVREIATKIKDTVGHPSILINNAGIAGNHLIVNTPPQHLQKIFGVNILSHWYLCQQFLPHMIEKKKGHVVSIASMASFISNPFMVDYCACKSAVLAFHEGLAAELRAVHKCPEIKTTIVHPLWAATAMVAPYTSELLKGGQKIMDPQVVSDAVVQNILNRRGGKLVIGHQTNLIKKARFMPEWFTYLIGRAVEKKLDFNKVAKKSA</sequence>
<dbReference type="EMBL" id="JAESVG020000003">
    <property type="protein sequence ID" value="KAG8629633.1"/>
    <property type="molecule type" value="Genomic_DNA"/>
</dbReference>
<dbReference type="SUPFAM" id="SSF51735">
    <property type="entry name" value="NAD(P)-binding Rossmann-fold domains"/>
    <property type="match status" value="1"/>
</dbReference>